<dbReference type="Pfam" id="PF07332">
    <property type="entry name" value="Phage_holin_3_6"/>
    <property type="match status" value="1"/>
</dbReference>
<feature type="transmembrane region" description="Helical" evidence="1">
    <location>
        <begin position="60"/>
        <end position="82"/>
    </location>
</feature>
<keyword evidence="1" id="KW-0812">Transmembrane</keyword>
<accession>A0A411YCV1</accession>
<reference evidence="2 3" key="1">
    <citation type="submission" date="2019-01" db="EMBL/GenBank/DDBJ databases">
        <title>Egibacter rhizosphaerae EGI 80759T.</title>
        <authorList>
            <person name="Chen D.-D."/>
            <person name="Tian Y."/>
            <person name="Jiao J.-Y."/>
            <person name="Zhang X.-T."/>
            <person name="Zhang Y.-G."/>
            <person name="Zhang Y."/>
            <person name="Xiao M."/>
            <person name="Shu W.-S."/>
            <person name="Li W.-J."/>
        </authorList>
    </citation>
    <scope>NUCLEOTIDE SEQUENCE [LARGE SCALE GENOMIC DNA]</scope>
    <source>
        <strain evidence="2 3">EGI 80759</strain>
    </source>
</reference>
<proteinExistence type="predicted"/>
<protein>
    <submittedName>
        <fullName evidence="2">Phage holin family protein</fullName>
    </submittedName>
</protein>
<dbReference type="InterPro" id="IPR009937">
    <property type="entry name" value="Phage_holin_3_6"/>
</dbReference>
<keyword evidence="1" id="KW-0472">Membrane</keyword>
<evidence type="ECO:0000313" key="3">
    <source>
        <dbReference type="Proteomes" id="UP000291469"/>
    </source>
</evidence>
<dbReference type="RefSeq" id="WP_131154015.1">
    <property type="nucleotide sequence ID" value="NZ_CP036402.1"/>
</dbReference>
<evidence type="ECO:0000313" key="2">
    <source>
        <dbReference type="EMBL" id="QBI19018.1"/>
    </source>
</evidence>
<dbReference type="KEGG" id="erz:ER308_05305"/>
<organism evidence="2 3">
    <name type="scientific">Egibacter rhizosphaerae</name>
    <dbReference type="NCBI Taxonomy" id="1670831"/>
    <lineage>
        <taxon>Bacteria</taxon>
        <taxon>Bacillati</taxon>
        <taxon>Actinomycetota</taxon>
        <taxon>Nitriliruptoria</taxon>
        <taxon>Egibacterales</taxon>
        <taxon>Egibacteraceae</taxon>
        <taxon>Egibacter</taxon>
    </lineage>
</organism>
<name>A0A411YCV1_9ACTN</name>
<evidence type="ECO:0000256" key="1">
    <source>
        <dbReference type="SAM" id="Phobius"/>
    </source>
</evidence>
<dbReference type="EMBL" id="CP036402">
    <property type="protein sequence ID" value="QBI19018.1"/>
    <property type="molecule type" value="Genomic_DNA"/>
</dbReference>
<feature type="transmembrane region" description="Helical" evidence="1">
    <location>
        <begin position="88"/>
        <end position="109"/>
    </location>
</feature>
<keyword evidence="3" id="KW-1185">Reference proteome</keyword>
<dbReference type="Proteomes" id="UP000291469">
    <property type="component" value="Chromosome"/>
</dbReference>
<dbReference type="AlphaFoldDB" id="A0A411YCV1"/>
<keyword evidence="1" id="KW-1133">Transmembrane helix</keyword>
<sequence>MATGTPPAPEADEEAPDVGTRGLVGGLAEDVGPLLSAHVALAKQEVSEGAKAKAAGAGMLIGTIVLLWLAVQGLLIAAGAALALVVPVWAAALIVSGVLLLLGVILALVGRRLLATPITVDTTRSEVEQTVRVVRERLGRA</sequence>
<gene>
    <name evidence="2" type="ORF">ER308_05305</name>
</gene>